<dbReference type="InterPro" id="IPR022687">
    <property type="entry name" value="HTH_DTXR"/>
</dbReference>
<evidence type="ECO:0000256" key="5">
    <source>
        <dbReference type="ARBA" id="ARBA00023163"/>
    </source>
</evidence>
<accession>A0AAT9FQD2</accession>
<comment type="function">
    <text evidence="6">In the presence of manganese, represses expression of mntH and mntS. Up-regulates expression of mntP.</text>
</comment>
<feature type="domain" description="HTH dtxR-type" evidence="7">
    <location>
        <begin position="1"/>
        <end position="70"/>
    </location>
</feature>
<dbReference type="InterPro" id="IPR001367">
    <property type="entry name" value="Fe_dep_repressor"/>
</dbReference>
<dbReference type="GO" id="GO:0003700">
    <property type="term" value="F:DNA-binding transcription factor activity"/>
    <property type="evidence" value="ECO:0007669"/>
    <property type="project" value="InterPro"/>
</dbReference>
<dbReference type="EMBL" id="AP026866">
    <property type="protein sequence ID" value="BDS08231.1"/>
    <property type="molecule type" value="Genomic_DNA"/>
</dbReference>
<dbReference type="Pfam" id="PF01325">
    <property type="entry name" value="Fe_dep_repress"/>
    <property type="match status" value="1"/>
</dbReference>
<comment type="similarity">
    <text evidence="1">Belongs to the DtxR/MntR family.</text>
</comment>
<dbReference type="InterPro" id="IPR050536">
    <property type="entry name" value="DtxR_MntR_Metal-Reg"/>
</dbReference>
<dbReference type="KEGG" id="osu:NT6N_32710"/>
<reference evidence="8" key="1">
    <citation type="submission" date="2024-07" db="EMBL/GenBank/DDBJ databases">
        <title>Complete genome sequence of Verrucomicrobiaceae bacterium NT6N.</title>
        <authorList>
            <person name="Huang C."/>
            <person name="Takami H."/>
            <person name="Hamasaki K."/>
        </authorList>
    </citation>
    <scope>NUCLEOTIDE SEQUENCE</scope>
    <source>
        <strain evidence="8">NT6N</strain>
    </source>
</reference>
<dbReference type="PANTHER" id="PTHR33238:SF7">
    <property type="entry name" value="IRON-DEPENDENT TRANSCRIPTIONAL REGULATOR"/>
    <property type="match status" value="1"/>
</dbReference>
<evidence type="ECO:0000313" key="8">
    <source>
        <dbReference type="EMBL" id="BDS08231.1"/>
    </source>
</evidence>
<evidence type="ECO:0000256" key="6">
    <source>
        <dbReference type="ARBA" id="ARBA00025185"/>
    </source>
</evidence>
<keyword evidence="5" id="KW-0804">Transcription</keyword>
<organism evidence="8">
    <name type="scientific">Oceaniferula spumae</name>
    <dbReference type="NCBI Taxonomy" id="2979115"/>
    <lineage>
        <taxon>Bacteria</taxon>
        <taxon>Pseudomonadati</taxon>
        <taxon>Verrucomicrobiota</taxon>
        <taxon>Verrucomicrobiia</taxon>
        <taxon>Verrucomicrobiales</taxon>
        <taxon>Verrucomicrobiaceae</taxon>
        <taxon>Oceaniferula</taxon>
    </lineage>
</organism>
<evidence type="ECO:0000256" key="4">
    <source>
        <dbReference type="ARBA" id="ARBA00023125"/>
    </source>
</evidence>
<dbReference type="Gene3D" id="1.10.10.10">
    <property type="entry name" value="Winged helix-like DNA-binding domain superfamily/Winged helix DNA-binding domain"/>
    <property type="match status" value="1"/>
</dbReference>
<evidence type="ECO:0000259" key="7">
    <source>
        <dbReference type="PROSITE" id="PS50944"/>
    </source>
</evidence>
<dbReference type="InterPro" id="IPR022689">
    <property type="entry name" value="Iron_dep_repressor"/>
</dbReference>
<name>A0AAT9FQD2_9BACT</name>
<dbReference type="GO" id="GO:0046914">
    <property type="term" value="F:transition metal ion binding"/>
    <property type="evidence" value="ECO:0007669"/>
    <property type="project" value="InterPro"/>
</dbReference>
<dbReference type="InterPro" id="IPR036421">
    <property type="entry name" value="Fe_dep_repressor_sf"/>
</dbReference>
<keyword evidence="3" id="KW-0805">Transcription regulation</keyword>
<evidence type="ECO:0000256" key="1">
    <source>
        <dbReference type="ARBA" id="ARBA00007871"/>
    </source>
</evidence>
<evidence type="ECO:0000256" key="3">
    <source>
        <dbReference type="ARBA" id="ARBA00023015"/>
    </source>
</evidence>
<dbReference type="GO" id="GO:0046983">
    <property type="term" value="F:protein dimerization activity"/>
    <property type="evidence" value="ECO:0007669"/>
    <property type="project" value="InterPro"/>
</dbReference>
<dbReference type="SUPFAM" id="SSF46785">
    <property type="entry name" value="Winged helix' DNA-binding domain"/>
    <property type="match status" value="1"/>
</dbReference>
<dbReference type="PANTHER" id="PTHR33238">
    <property type="entry name" value="IRON (METAL) DEPENDENT REPRESSOR, DTXR FAMILY"/>
    <property type="match status" value="1"/>
</dbReference>
<dbReference type="SMART" id="SM00529">
    <property type="entry name" value="HTH_DTXR"/>
    <property type="match status" value="1"/>
</dbReference>
<dbReference type="Gene3D" id="1.10.60.10">
    <property type="entry name" value="Iron dependent repressor, metal binding and dimerisation domain"/>
    <property type="match status" value="1"/>
</dbReference>
<dbReference type="PROSITE" id="PS50944">
    <property type="entry name" value="HTH_DTXR"/>
    <property type="match status" value="1"/>
</dbReference>
<dbReference type="InterPro" id="IPR036390">
    <property type="entry name" value="WH_DNA-bd_sf"/>
</dbReference>
<protein>
    <recommendedName>
        <fullName evidence="2">Transcriptional regulator MntR</fullName>
    </recommendedName>
</protein>
<evidence type="ECO:0000256" key="2">
    <source>
        <dbReference type="ARBA" id="ARBA00022386"/>
    </source>
</evidence>
<sequence length="154" mass="17453">MPLSHRTSGSTARDDYLEQILHLIEEKGYARPIDISKKLNISQASVTNMLLKLDSEGLVKHEKYRGTTLTEEGLRIAKAIIDRHQALTRFLELFEIDEDTIYRDVEGMEHHVSRPTLEVIKSLSDHLQKNPEILAEIKAGMNLPEPPPETASIT</sequence>
<dbReference type="Pfam" id="PF02742">
    <property type="entry name" value="Fe_dep_repr_C"/>
    <property type="match status" value="1"/>
</dbReference>
<keyword evidence="4" id="KW-0238">DNA-binding</keyword>
<dbReference type="InterPro" id="IPR036388">
    <property type="entry name" value="WH-like_DNA-bd_sf"/>
</dbReference>
<dbReference type="AlphaFoldDB" id="A0AAT9FQD2"/>
<gene>
    <name evidence="8" type="primary">mntR</name>
    <name evidence="8" type="ORF">NT6N_32710</name>
</gene>
<proteinExistence type="inferred from homology"/>
<dbReference type="NCBIfam" id="NF003025">
    <property type="entry name" value="PRK03902.1"/>
    <property type="match status" value="1"/>
</dbReference>
<dbReference type="GO" id="GO:0003677">
    <property type="term" value="F:DNA binding"/>
    <property type="evidence" value="ECO:0007669"/>
    <property type="project" value="UniProtKB-KW"/>
</dbReference>